<keyword evidence="1" id="KW-0812">Transmembrane</keyword>
<dbReference type="PROSITE" id="PS51257">
    <property type="entry name" value="PROKAR_LIPOPROTEIN"/>
    <property type="match status" value="1"/>
</dbReference>
<name>A0A0D8BAL0_9ACTN</name>
<keyword evidence="1" id="KW-0472">Membrane</keyword>
<dbReference type="PATRIC" id="fig|1502723.3.peg.5721"/>
<gene>
    <name evidence="2" type="ORF">FF36_05311</name>
</gene>
<evidence type="ECO:0008006" key="4">
    <source>
        <dbReference type="Google" id="ProtNLM"/>
    </source>
</evidence>
<accession>A0A0D8BAL0</accession>
<keyword evidence="1" id="KW-1133">Transmembrane helix</keyword>
<evidence type="ECO:0000313" key="3">
    <source>
        <dbReference type="Proteomes" id="UP000032545"/>
    </source>
</evidence>
<sequence length="165" mass="17886">MSHRCQAPFGNGYPGREMPSCRRTSPSVAWAIACTPLIGLGFAITAETTGSLVLGLLSAPVSVMGVWLASLLLVVVDARRLVALGWSSHWAFGLFGPWIYLLIRVLCRLGATPRVGWVQFAVALLLTFTMGIATQRAFESAIQTINNHHHVHVTGEQKKLPASEH</sequence>
<evidence type="ECO:0000313" key="2">
    <source>
        <dbReference type="EMBL" id="KJE20412.1"/>
    </source>
</evidence>
<keyword evidence="3" id="KW-1185">Reference proteome</keyword>
<protein>
    <recommendedName>
        <fullName evidence="4">DUF805 domain-containing protein</fullName>
    </recommendedName>
</protein>
<comment type="caution">
    <text evidence="2">The sequence shown here is derived from an EMBL/GenBank/DDBJ whole genome shotgun (WGS) entry which is preliminary data.</text>
</comment>
<feature type="transmembrane region" description="Helical" evidence="1">
    <location>
        <begin position="52"/>
        <end position="74"/>
    </location>
</feature>
<proteinExistence type="predicted"/>
<organism evidence="2 3">
    <name type="scientific">Frankia torreyi</name>
    <dbReference type="NCBI Taxonomy" id="1856"/>
    <lineage>
        <taxon>Bacteria</taxon>
        <taxon>Bacillati</taxon>
        <taxon>Actinomycetota</taxon>
        <taxon>Actinomycetes</taxon>
        <taxon>Frankiales</taxon>
        <taxon>Frankiaceae</taxon>
        <taxon>Frankia</taxon>
    </lineage>
</organism>
<dbReference type="Proteomes" id="UP000032545">
    <property type="component" value="Unassembled WGS sequence"/>
</dbReference>
<dbReference type="AlphaFoldDB" id="A0A0D8BAL0"/>
<reference evidence="3" key="1">
    <citation type="submission" date="2015-02" db="EMBL/GenBank/DDBJ databases">
        <title>Draft Genome of Frankia sp. CpI1-S.</title>
        <authorList>
            <person name="Oshone R.T."/>
            <person name="Ngom M."/>
            <person name="Ghodhbane-Gtari F."/>
            <person name="Gtari M."/>
            <person name="Morris K."/>
            <person name="Thomas K."/>
            <person name="Sen A."/>
            <person name="Tisa L.S."/>
        </authorList>
    </citation>
    <scope>NUCLEOTIDE SEQUENCE [LARGE SCALE GENOMIC DNA]</scope>
    <source>
        <strain evidence="3">CpI1-S</strain>
    </source>
</reference>
<feature type="transmembrane region" description="Helical" evidence="1">
    <location>
        <begin position="115"/>
        <end position="133"/>
    </location>
</feature>
<dbReference type="EMBL" id="JYFN01000061">
    <property type="protein sequence ID" value="KJE20412.1"/>
    <property type="molecule type" value="Genomic_DNA"/>
</dbReference>
<reference evidence="2 3" key="2">
    <citation type="journal article" date="2016" name="Genome Announc.">
        <title>Permanent Draft Genome Sequences for Two Variants of Frankia sp. Strain CpI1, the First Frankia Strain Isolated from Root Nodules of Comptonia peregrina.</title>
        <authorList>
            <person name="Oshone R."/>
            <person name="Hurst S.G.IV."/>
            <person name="Abebe-Akele F."/>
            <person name="Simpson S."/>
            <person name="Morris K."/>
            <person name="Thomas W.K."/>
            <person name="Tisa L.S."/>
        </authorList>
    </citation>
    <scope>NUCLEOTIDE SEQUENCE [LARGE SCALE GENOMIC DNA]</scope>
    <source>
        <strain evidence="3">CpI1-S</strain>
    </source>
</reference>
<feature type="transmembrane region" description="Helical" evidence="1">
    <location>
        <begin position="28"/>
        <end position="46"/>
    </location>
</feature>
<evidence type="ECO:0000256" key="1">
    <source>
        <dbReference type="SAM" id="Phobius"/>
    </source>
</evidence>
<feature type="transmembrane region" description="Helical" evidence="1">
    <location>
        <begin position="81"/>
        <end position="103"/>
    </location>
</feature>